<dbReference type="Proteomes" id="UP001467690">
    <property type="component" value="Unassembled WGS sequence"/>
</dbReference>
<sequence length="166" mass="18317">MKTRILMLLLASISMTGCNFIFDDDDEPAPNHPPMTSDINLTTETDIAIESQLMVEDKEGDMLMFNLLTAPNSGQLTLMDDGKFSYQPAPLQTGEDSFVYQVSDGVNDAVTATVYITIEAQQVSFATYSRQAFEQDESDMPLPVNGRAFTQDVSSTDEYADLFVGE</sequence>
<dbReference type="Gene3D" id="2.60.40.3440">
    <property type="match status" value="1"/>
</dbReference>
<dbReference type="PROSITE" id="PS51257">
    <property type="entry name" value="PROKAR_LIPOPROTEIN"/>
    <property type="match status" value="1"/>
</dbReference>
<name>A0ABV1RFW5_9ALTE</name>
<evidence type="ECO:0000313" key="2">
    <source>
        <dbReference type="EMBL" id="MER2491818.1"/>
    </source>
</evidence>
<protein>
    <submittedName>
        <fullName evidence="2">Ig-like domain-containing protein</fullName>
    </submittedName>
</protein>
<dbReference type="RefSeq" id="WP_143871097.1">
    <property type="nucleotide sequence ID" value="NZ_CP041660.1"/>
</dbReference>
<organism evidence="2 3">
    <name type="scientific">Catenovulum sediminis</name>
    <dbReference type="NCBI Taxonomy" id="1740262"/>
    <lineage>
        <taxon>Bacteria</taxon>
        <taxon>Pseudomonadati</taxon>
        <taxon>Pseudomonadota</taxon>
        <taxon>Gammaproteobacteria</taxon>
        <taxon>Alteromonadales</taxon>
        <taxon>Alteromonadaceae</taxon>
        <taxon>Catenovulum</taxon>
    </lineage>
</organism>
<reference evidence="2 3" key="1">
    <citation type="submission" date="2024-06" db="EMBL/GenBank/DDBJ databases">
        <authorList>
            <person name="Chen R.Y."/>
        </authorList>
    </citation>
    <scope>NUCLEOTIDE SEQUENCE [LARGE SCALE GENOMIC DNA]</scope>
    <source>
        <strain evidence="2 3">D2</strain>
    </source>
</reference>
<feature type="signal peptide" evidence="1">
    <location>
        <begin position="1"/>
        <end position="21"/>
    </location>
</feature>
<feature type="chain" id="PRO_5045335164" evidence="1">
    <location>
        <begin position="22"/>
        <end position="166"/>
    </location>
</feature>
<proteinExistence type="predicted"/>
<dbReference type="Pfam" id="PF17963">
    <property type="entry name" value="Big_9"/>
    <property type="match status" value="1"/>
</dbReference>
<keyword evidence="3" id="KW-1185">Reference proteome</keyword>
<dbReference type="EMBL" id="JBELOE010000152">
    <property type="protein sequence ID" value="MER2491818.1"/>
    <property type="molecule type" value="Genomic_DNA"/>
</dbReference>
<evidence type="ECO:0000313" key="3">
    <source>
        <dbReference type="Proteomes" id="UP001467690"/>
    </source>
</evidence>
<keyword evidence="1" id="KW-0732">Signal</keyword>
<gene>
    <name evidence="2" type="ORF">ABS311_07970</name>
</gene>
<comment type="caution">
    <text evidence="2">The sequence shown here is derived from an EMBL/GenBank/DDBJ whole genome shotgun (WGS) entry which is preliminary data.</text>
</comment>
<accession>A0ABV1RFW5</accession>
<evidence type="ECO:0000256" key="1">
    <source>
        <dbReference type="SAM" id="SignalP"/>
    </source>
</evidence>